<feature type="domain" description="Phosphatidate phosphatase APP1 catalytic" evidence="2">
    <location>
        <begin position="361"/>
        <end position="510"/>
    </location>
</feature>
<name>A0ABR0F0F4_ZASCE</name>
<gene>
    <name evidence="3" type="ORF">PRZ48_000538</name>
</gene>
<feature type="compositionally biased region" description="Polar residues" evidence="1">
    <location>
        <begin position="825"/>
        <end position="835"/>
    </location>
</feature>
<feature type="compositionally biased region" description="Pro residues" evidence="1">
    <location>
        <begin position="658"/>
        <end position="667"/>
    </location>
</feature>
<protein>
    <recommendedName>
        <fullName evidence="2">Phosphatidate phosphatase APP1 catalytic domain-containing protein</fullName>
    </recommendedName>
</protein>
<feature type="region of interest" description="Disordered" evidence="1">
    <location>
        <begin position="579"/>
        <end position="797"/>
    </location>
</feature>
<feature type="compositionally biased region" description="Low complexity" evidence="1">
    <location>
        <begin position="167"/>
        <end position="182"/>
    </location>
</feature>
<feature type="compositionally biased region" description="Polar residues" evidence="1">
    <location>
        <begin position="1"/>
        <end position="12"/>
    </location>
</feature>
<dbReference type="Proteomes" id="UP001305779">
    <property type="component" value="Unassembled WGS sequence"/>
</dbReference>
<feature type="region of interest" description="Disordered" evidence="1">
    <location>
        <begin position="207"/>
        <end position="268"/>
    </location>
</feature>
<dbReference type="InterPro" id="IPR019236">
    <property type="entry name" value="APP1_cat"/>
</dbReference>
<sequence>MAYSGSGSSNTYGDYGGFRAEGREPGARRKKLAGYLKAANELRQNYFSADGTRDVHGPEDGPGSFPDAAVVRSGNEEMILFPSYARKHHKTPQRKAATPGREMTEEEYWRREWDKHEDINAIVDVDVRGWIYTPPRGQNTRKQRLLIGLARQLSGIPAPPTNRPGESNESSAVPSRASSPSRQQEEELINLEAENIVRKGRQEESYANRGAFSERPSQAKDTDSIYGGSTYSFDMSDRGRQRASIASTVSSQDSDSGQPTPVQKRQSWNVPGKMTSAELAVANTHLLTRLKPFMANPLANTPISAFFYNESASRQQTVYTDGSGHFTFRAALDFIPTHVRVLAGERLSATEEVIVTSPKGVSLISDIDDTIKHSAISAGAREIFRNAFIRELGDLTIDGVREWYNTLHDMGVKIHYVSNSPWQMYPVLTSFFKLAHLPRGSFHLKQYSGMLQGIFEPVAERKKSSLDKIMRDFPDRKFIFVGDSGEADLEIYTETALDNPGRVLGIFIRDVTTTVRTGYFDSNNSPSGSKDHSRNHSRNKSGDTLAMSKRLARPNDIRNDDADLQAAIAASLQDMEQEARVARRSINPDAVPAQTIQNRGKSPRPLPKLPPRRQTQPIEHEEDLIDFSDPPPSKPWLEPPERKPSPHAKGVTEGQRPSPSPPPPPKPAGLRSPAPDQRSASPDNANKPAPPRPRKPSSAIKPNLPQLQTHQPSPLSQVTRQASTAKIPPALPARPRTYREWTKDTISKALPSPKLPPSPGRHYAGDTGFSLPRPLTSRSNTSNPSRSQPTSPLARPMTSAKSFEDLNLPDAAMNHPAPPPPPRRNISSYALNQRRQSSHRRSGTWSDDGFGSPGEGLSKKEYLWQQRWARAKSVLERNGVTLRTWRIGSDVADICVKLVEMELRKIEKEEKNERRT</sequence>
<dbReference type="Gene3D" id="6.10.140.100">
    <property type="match status" value="1"/>
</dbReference>
<accession>A0ABR0F0F4</accession>
<feature type="compositionally biased region" description="Pro residues" evidence="1">
    <location>
        <begin position="629"/>
        <end position="638"/>
    </location>
</feature>
<dbReference type="Pfam" id="PF09949">
    <property type="entry name" value="APP1_cat"/>
    <property type="match status" value="1"/>
</dbReference>
<evidence type="ECO:0000256" key="1">
    <source>
        <dbReference type="SAM" id="MobiDB-lite"/>
    </source>
</evidence>
<feature type="compositionally biased region" description="Basic and acidic residues" evidence="1">
    <location>
        <begin position="737"/>
        <end position="746"/>
    </location>
</feature>
<dbReference type="PROSITE" id="PS50330">
    <property type="entry name" value="UIM"/>
    <property type="match status" value="1"/>
</dbReference>
<reference evidence="3 4" key="1">
    <citation type="journal article" date="2023" name="G3 (Bethesda)">
        <title>A chromosome-level genome assembly of Zasmidium syzygii isolated from banana leaves.</title>
        <authorList>
            <person name="van Westerhoven A.C."/>
            <person name="Mehrabi R."/>
            <person name="Talebi R."/>
            <person name="Steentjes M.B.F."/>
            <person name="Corcolon B."/>
            <person name="Chong P.A."/>
            <person name="Kema G.H.J."/>
            <person name="Seidl M.F."/>
        </authorList>
    </citation>
    <scope>NUCLEOTIDE SEQUENCE [LARGE SCALE GENOMIC DNA]</scope>
    <source>
        <strain evidence="3 4">P124</strain>
    </source>
</reference>
<keyword evidence="4" id="KW-1185">Reference proteome</keyword>
<feature type="compositionally biased region" description="Low complexity" evidence="1">
    <location>
        <begin position="776"/>
        <end position="792"/>
    </location>
</feature>
<feature type="region of interest" description="Disordered" evidence="1">
    <location>
        <begin position="519"/>
        <end position="546"/>
    </location>
</feature>
<feature type="compositionally biased region" description="Polar residues" evidence="1">
    <location>
        <begin position="244"/>
        <end position="268"/>
    </location>
</feature>
<dbReference type="SUPFAM" id="SSF56784">
    <property type="entry name" value="HAD-like"/>
    <property type="match status" value="1"/>
</dbReference>
<feature type="compositionally biased region" description="Polar residues" evidence="1">
    <location>
        <begin position="705"/>
        <end position="724"/>
    </location>
</feature>
<dbReference type="EMBL" id="JAXOVC010000001">
    <property type="protein sequence ID" value="KAK4506805.1"/>
    <property type="molecule type" value="Genomic_DNA"/>
</dbReference>
<organism evidence="3 4">
    <name type="scientific">Zasmidium cellare</name>
    <name type="common">Wine cellar mold</name>
    <name type="synonym">Racodium cellare</name>
    <dbReference type="NCBI Taxonomy" id="395010"/>
    <lineage>
        <taxon>Eukaryota</taxon>
        <taxon>Fungi</taxon>
        <taxon>Dikarya</taxon>
        <taxon>Ascomycota</taxon>
        <taxon>Pezizomycotina</taxon>
        <taxon>Dothideomycetes</taxon>
        <taxon>Dothideomycetidae</taxon>
        <taxon>Mycosphaerellales</taxon>
        <taxon>Mycosphaerellaceae</taxon>
        <taxon>Zasmidium</taxon>
    </lineage>
</organism>
<feature type="region of interest" description="Disordered" evidence="1">
    <location>
        <begin position="154"/>
        <end position="185"/>
    </location>
</feature>
<dbReference type="InterPro" id="IPR003903">
    <property type="entry name" value="UIM_dom"/>
</dbReference>
<feature type="region of interest" description="Disordered" evidence="1">
    <location>
        <begin position="1"/>
        <end position="26"/>
    </location>
</feature>
<feature type="compositionally biased region" description="Polar residues" evidence="1">
    <location>
        <begin position="519"/>
        <end position="528"/>
    </location>
</feature>
<evidence type="ECO:0000313" key="4">
    <source>
        <dbReference type="Proteomes" id="UP001305779"/>
    </source>
</evidence>
<evidence type="ECO:0000259" key="2">
    <source>
        <dbReference type="Pfam" id="PF09949"/>
    </source>
</evidence>
<proteinExistence type="predicted"/>
<comment type="caution">
    <text evidence="3">The sequence shown here is derived from an EMBL/GenBank/DDBJ whole genome shotgun (WGS) entry which is preliminary data.</text>
</comment>
<dbReference type="PANTHER" id="PTHR28208:SF3">
    <property type="entry name" value="PHOSPHATIDATE PHOSPHATASE APP1"/>
    <property type="match status" value="1"/>
</dbReference>
<dbReference type="InterPro" id="IPR017210">
    <property type="entry name" value="APP1"/>
</dbReference>
<dbReference type="PIRSF" id="PIRSF037464">
    <property type="entry name" value="UCP037464_APP1"/>
    <property type="match status" value="1"/>
</dbReference>
<dbReference type="InterPro" id="IPR052935">
    <property type="entry name" value="Mg2+_PAP"/>
</dbReference>
<feature type="region of interest" description="Disordered" evidence="1">
    <location>
        <begin position="809"/>
        <end position="852"/>
    </location>
</feature>
<dbReference type="PANTHER" id="PTHR28208">
    <property type="entry name" value="PHOSPHATIDATE PHOSPHATASE APP1"/>
    <property type="match status" value="1"/>
</dbReference>
<evidence type="ECO:0000313" key="3">
    <source>
        <dbReference type="EMBL" id="KAK4506805.1"/>
    </source>
</evidence>
<dbReference type="InterPro" id="IPR036412">
    <property type="entry name" value="HAD-like_sf"/>
</dbReference>